<proteinExistence type="predicted"/>
<keyword evidence="2" id="KW-1185">Reference proteome</keyword>
<comment type="caution">
    <text evidence="1">The sequence shown here is derived from an EMBL/GenBank/DDBJ whole genome shotgun (WGS) entry which is preliminary data.</text>
</comment>
<dbReference type="OrthoDB" id="425619at2759"/>
<dbReference type="AlphaFoldDB" id="A0A9Q1JJQ1"/>
<protein>
    <recommendedName>
        <fullName evidence="3">DUF4283 domain-containing protein</fullName>
    </recommendedName>
</protein>
<name>A0A9Q1JJQ1_9CARY</name>
<dbReference type="PANTHER" id="PTHR33233">
    <property type="entry name" value="ENDONUCLEASE/EXONUCLEASE/PHOSPHATASE"/>
    <property type="match status" value="1"/>
</dbReference>
<gene>
    <name evidence="1" type="ORF">Cgig2_009479</name>
</gene>
<evidence type="ECO:0000313" key="1">
    <source>
        <dbReference type="EMBL" id="KAJ8421398.1"/>
    </source>
</evidence>
<evidence type="ECO:0008006" key="3">
    <source>
        <dbReference type="Google" id="ProtNLM"/>
    </source>
</evidence>
<dbReference type="Proteomes" id="UP001153076">
    <property type="component" value="Unassembled WGS sequence"/>
</dbReference>
<accession>A0A9Q1JJQ1</accession>
<sequence length="196" mass="22084">MPAIATSEASPVSVINASVVEHPEITRASNTQVQTLSSYASVVDPEEGTDLKFIPTHLINGVRCAKLEKDDVAAEINYRQHAVLCSVLGANPLLELPDLDVKYWGAKSLSKTGSILGIPIKTYRYIKEKTMLRFARLLIDILLDSIFTDFIEFFNDNEVLIWQYVVYEWKPVKCAHCHMFGHEEQICKKKGGEKQE</sequence>
<reference evidence="1" key="1">
    <citation type="submission" date="2022-04" db="EMBL/GenBank/DDBJ databases">
        <title>Carnegiea gigantea Genome sequencing and assembly v2.</title>
        <authorList>
            <person name="Copetti D."/>
            <person name="Sanderson M.J."/>
            <person name="Burquez A."/>
            <person name="Wojciechowski M.F."/>
        </authorList>
    </citation>
    <scope>NUCLEOTIDE SEQUENCE</scope>
    <source>
        <strain evidence="1">SGP5-SGP5p</strain>
        <tissue evidence="1">Aerial part</tissue>
    </source>
</reference>
<dbReference type="PANTHER" id="PTHR33233:SF17">
    <property type="entry name" value="DUF4283 DOMAIN-CONTAINING PROTEIN"/>
    <property type="match status" value="1"/>
</dbReference>
<evidence type="ECO:0000313" key="2">
    <source>
        <dbReference type="Proteomes" id="UP001153076"/>
    </source>
</evidence>
<organism evidence="1 2">
    <name type="scientific">Carnegiea gigantea</name>
    <dbReference type="NCBI Taxonomy" id="171969"/>
    <lineage>
        <taxon>Eukaryota</taxon>
        <taxon>Viridiplantae</taxon>
        <taxon>Streptophyta</taxon>
        <taxon>Embryophyta</taxon>
        <taxon>Tracheophyta</taxon>
        <taxon>Spermatophyta</taxon>
        <taxon>Magnoliopsida</taxon>
        <taxon>eudicotyledons</taxon>
        <taxon>Gunneridae</taxon>
        <taxon>Pentapetalae</taxon>
        <taxon>Caryophyllales</taxon>
        <taxon>Cactineae</taxon>
        <taxon>Cactaceae</taxon>
        <taxon>Cactoideae</taxon>
        <taxon>Echinocereeae</taxon>
        <taxon>Carnegiea</taxon>
    </lineage>
</organism>
<dbReference type="EMBL" id="JAKOGI010002743">
    <property type="protein sequence ID" value="KAJ8421398.1"/>
    <property type="molecule type" value="Genomic_DNA"/>
</dbReference>